<dbReference type="SUPFAM" id="SSF64356">
    <property type="entry name" value="SNARE-like"/>
    <property type="match status" value="1"/>
</dbReference>
<keyword evidence="18" id="KW-1185">Reference proteome</keyword>
<evidence type="ECO:0000256" key="8">
    <source>
        <dbReference type="ARBA" id="ARBA00023034"/>
    </source>
</evidence>
<evidence type="ECO:0000256" key="6">
    <source>
        <dbReference type="ARBA" id="ARBA00022741"/>
    </source>
</evidence>
<dbReference type="GO" id="GO:0003924">
    <property type="term" value="F:GTPase activity"/>
    <property type="evidence" value="ECO:0007669"/>
    <property type="project" value="InterPro"/>
</dbReference>
<dbReference type="FunFam" id="3.30.450.60:FF:000005">
    <property type="entry name" value="AP complex subunit sigma"/>
    <property type="match status" value="1"/>
</dbReference>
<dbReference type="InterPro" id="IPR006689">
    <property type="entry name" value="Small_GTPase_ARF/SAR"/>
</dbReference>
<dbReference type="EMBL" id="JABEBT010000017">
    <property type="protein sequence ID" value="KAF7637743.1"/>
    <property type="molecule type" value="Genomic_DNA"/>
</dbReference>
<protein>
    <submittedName>
        <fullName evidence="17">Clat_adaptor_s domain-containing protein</fullName>
    </submittedName>
</protein>
<evidence type="ECO:0000313" key="17">
    <source>
        <dbReference type="EMBL" id="KAF7637743.1"/>
    </source>
</evidence>
<keyword evidence="10" id="KW-0472">Membrane</keyword>
<evidence type="ECO:0000256" key="13">
    <source>
        <dbReference type="ARBA" id="ARBA00065677"/>
    </source>
</evidence>
<evidence type="ECO:0000256" key="12">
    <source>
        <dbReference type="ARBA" id="ARBA00023329"/>
    </source>
</evidence>
<evidence type="ECO:0000256" key="15">
    <source>
        <dbReference type="PIRSR" id="PIRSR606689-2"/>
    </source>
</evidence>
<evidence type="ECO:0000313" key="18">
    <source>
        <dbReference type="Proteomes" id="UP000605970"/>
    </source>
</evidence>
<dbReference type="InterPro" id="IPR022775">
    <property type="entry name" value="AP_mu_sigma_su"/>
</dbReference>
<evidence type="ECO:0000256" key="5">
    <source>
        <dbReference type="ARBA" id="ARBA00022448"/>
    </source>
</evidence>
<dbReference type="GO" id="GO:0046872">
    <property type="term" value="F:metal ion binding"/>
    <property type="evidence" value="ECO:0007669"/>
    <property type="project" value="UniProtKB-KW"/>
</dbReference>
<evidence type="ECO:0000256" key="3">
    <source>
        <dbReference type="ARBA" id="ARBA00004600"/>
    </source>
</evidence>
<dbReference type="SUPFAM" id="SSF52540">
    <property type="entry name" value="P-loop containing nucleoside triphosphate hydrolases"/>
    <property type="match status" value="1"/>
</dbReference>
<dbReference type="GO" id="GO:0035615">
    <property type="term" value="F:clathrin adaptor activity"/>
    <property type="evidence" value="ECO:0007669"/>
    <property type="project" value="InterPro"/>
</dbReference>
<accession>A0A8S9ZVK1</accession>
<keyword evidence="6 14" id="KW-0547">Nucleotide-binding</keyword>
<dbReference type="PANTHER" id="PTHR11753">
    <property type="entry name" value="ADAPTOR COMPLEXES SMALL SUBUNIT FAMILY"/>
    <property type="match status" value="1"/>
</dbReference>
<feature type="binding site" evidence="15">
    <location>
        <position position="21"/>
    </location>
    <ligand>
        <name>Mg(2+)</name>
        <dbReference type="ChEBI" id="CHEBI:18420"/>
    </ligand>
</feature>
<dbReference type="InterPro" id="IPR016635">
    <property type="entry name" value="AP_complex_ssu"/>
</dbReference>
<comment type="caution">
    <text evidence="17">The sequence shown here is derived from an EMBL/GenBank/DDBJ whole genome shotgun (WGS) entry which is preliminary data.</text>
</comment>
<keyword evidence="8" id="KW-0333">Golgi apparatus</keyword>
<dbReference type="InterPro" id="IPR011012">
    <property type="entry name" value="Longin-like_dom_sf"/>
</dbReference>
<keyword evidence="11" id="KW-0168">Coated pit</keyword>
<feature type="binding site" evidence="14">
    <location>
        <begin position="99"/>
        <end position="102"/>
    </location>
    <ligand>
        <name>GTP</name>
        <dbReference type="ChEBI" id="CHEBI:37565"/>
    </ligand>
</feature>
<dbReference type="InterPro" id="IPR027417">
    <property type="entry name" value="P-loop_NTPase"/>
</dbReference>
<evidence type="ECO:0000256" key="9">
    <source>
        <dbReference type="ARBA" id="ARBA00023134"/>
    </source>
</evidence>
<evidence type="ECO:0000256" key="10">
    <source>
        <dbReference type="ARBA" id="ARBA00023136"/>
    </source>
</evidence>
<comment type="subunit">
    <text evidence="13">Adaptor protein complex 1 (AP-1) is a heterotetramer composed of two large adaptins (gamma-type subunit AP1G1 and beta-type subunit AP1B1), a medium adaptin (mu-type subunit AP1M1 or AP1M2) and a small adaptin (sigma-type subunit AP1S1 or AP1S2 or AP1S3).</text>
</comment>
<keyword evidence="9 14" id="KW-0342">GTP-binding</keyword>
<dbReference type="OrthoDB" id="371463at2759"/>
<gene>
    <name evidence="17" type="ORF">Mgra_00002719</name>
</gene>
<dbReference type="AlphaFoldDB" id="A0A8S9ZVK1"/>
<dbReference type="PRINTS" id="PR00328">
    <property type="entry name" value="SAR1GTPBP"/>
</dbReference>
<dbReference type="Gene3D" id="3.40.50.300">
    <property type="entry name" value="P-loop containing nucleotide triphosphate hydrolases"/>
    <property type="match status" value="1"/>
</dbReference>
<proteinExistence type="inferred from homology"/>
<dbReference type="GO" id="GO:0005905">
    <property type="term" value="C:clathrin-coated pit"/>
    <property type="evidence" value="ECO:0007669"/>
    <property type="project" value="UniProtKB-SubCell"/>
</dbReference>
<evidence type="ECO:0000256" key="7">
    <source>
        <dbReference type="ARBA" id="ARBA00022927"/>
    </source>
</evidence>
<comment type="similarity">
    <text evidence="4">Belongs to the adaptor complexes small subunit family.</text>
</comment>
<feature type="domain" description="AP complex mu/sigma subunit" evidence="16">
    <location>
        <begin position="238"/>
        <end position="377"/>
    </location>
</feature>
<dbReference type="GO" id="GO:0030121">
    <property type="term" value="C:AP-1 adaptor complex"/>
    <property type="evidence" value="ECO:0007669"/>
    <property type="project" value="InterPro"/>
</dbReference>
<dbReference type="CDD" id="cd14831">
    <property type="entry name" value="AP1_sigma"/>
    <property type="match status" value="1"/>
</dbReference>
<comment type="subcellular location">
    <subcellularLocation>
        <location evidence="1">Cytoplasmic vesicle membrane</location>
        <topology evidence="1">Peripheral membrane protein</topology>
        <orientation evidence="1">Cytoplasmic side</orientation>
    </subcellularLocation>
    <subcellularLocation>
        <location evidence="2">Golgi apparatus</location>
    </subcellularLocation>
    <subcellularLocation>
        <location evidence="3">Membrane</location>
        <location evidence="3">Clathrin-coated pit</location>
    </subcellularLocation>
</comment>
<feature type="binding site" evidence="14">
    <location>
        <position position="43"/>
    </location>
    <ligand>
        <name>GTP</name>
        <dbReference type="ChEBI" id="CHEBI:37565"/>
    </ligand>
</feature>
<reference evidence="17" key="1">
    <citation type="journal article" date="2020" name="Ecol. Evol.">
        <title>Genome structure and content of the rice root-knot nematode (Meloidogyne graminicola).</title>
        <authorList>
            <person name="Phan N.T."/>
            <person name="Danchin E.G.J."/>
            <person name="Klopp C."/>
            <person name="Perfus-Barbeoch L."/>
            <person name="Kozlowski D.K."/>
            <person name="Koutsovoulos G.D."/>
            <person name="Lopez-Roques C."/>
            <person name="Bouchez O."/>
            <person name="Zahm M."/>
            <person name="Besnard G."/>
            <person name="Bellafiore S."/>
        </authorList>
    </citation>
    <scope>NUCLEOTIDE SEQUENCE</scope>
    <source>
        <strain evidence="17">VN-18</strain>
    </source>
</reference>
<name>A0A8S9ZVK1_9BILA</name>
<dbReference type="InterPro" id="IPR044733">
    <property type="entry name" value="AP1_sigma"/>
</dbReference>
<evidence type="ECO:0000256" key="1">
    <source>
        <dbReference type="ARBA" id="ARBA00004180"/>
    </source>
</evidence>
<dbReference type="InterPro" id="IPR000804">
    <property type="entry name" value="Clathrin_sm-chain_CS"/>
</dbReference>
<dbReference type="PROSITE" id="PS51417">
    <property type="entry name" value="ARF"/>
    <property type="match status" value="1"/>
</dbReference>
<keyword evidence="5" id="KW-0813">Transport</keyword>
<dbReference type="GO" id="GO:0005525">
    <property type="term" value="F:GTP binding"/>
    <property type="evidence" value="ECO:0007669"/>
    <property type="project" value="UniProtKB-KW"/>
</dbReference>
<sequence length="488" mass="56302">MVKRLLDIRHNVRGLDKITSTVGLNHSKIVLSDFILNLWDLGGQTELRYIWINYLKECHAVIFVVDSADSQRFIEAIACLEQILLVESIKKLPFLVILNKCDSDIDSLQNAYKESTVNDDVNMGGFSKEKDVHNIFQSTSSGWQSFELDNSNCGEINREWDNNSDCCSSVSLPIPLLTSEAVLIKSEIYNRLENVLQGDMAIFSVSAKQNVGVKKSVNWLINALKSKKKEIVPACINMIHYMLLFSRQGKLRLQKWYVAYPDKVKKKITRELVTTILARKPKMCAFLEYKDLKVVYKRYASLYFCCTIEQSDNELICLEIIHRYVELLDRYFGSVCELDIIFNFEKAYFILDEFLLAGEVQETSKKQVLKAISAQDLLQDEETTQGFFEDNAILYCYLTFIEYQIAIQKNFASYGMDGDLAAEEFMQQKKLTLARRFKLIERGYALVLKEDCRKTWFDKIKVQISFGEKNARTKDDSIESSNNDKNSD</sequence>
<dbReference type="Pfam" id="PF00025">
    <property type="entry name" value="Arf"/>
    <property type="match status" value="1"/>
</dbReference>
<keyword evidence="15" id="KW-0460">Magnesium</keyword>
<organism evidence="17 18">
    <name type="scientific">Meloidogyne graminicola</name>
    <dbReference type="NCBI Taxonomy" id="189291"/>
    <lineage>
        <taxon>Eukaryota</taxon>
        <taxon>Metazoa</taxon>
        <taxon>Ecdysozoa</taxon>
        <taxon>Nematoda</taxon>
        <taxon>Chromadorea</taxon>
        <taxon>Rhabditida</taxon>
        <taxon>Tylenchina</taxon>
        <taxon>Tylenchomorpha</taxon>
        <taxon>Tylenchoidea</taxon>
        <taxon>Meloidogynidae</taxon>
        <taxon>Meloidogyninae</taxon>
        <taxon>Meloidogyne</taxon>
    </lineage>
</organism>
<dbReference type="Proteomes" id="UP000605970">
    <property type="component" value="Unassembled WGS sequence"/>
</dbReference>
<dbReference type="GO" id="GO:0006886">
    <property type="term" value="P:intracellular protein transport"/>
    <property type="evidence" value="ECO:0007669"/>
    <property type="project" value="InterPro"/>
</dbReference>
<evidence type="ECO:0000256" key="11">
    <source>
        <dbReference type="ARBA" id="ARBA00023176"/>
    </source>
</evidence>
<evidence type="ECO:0000259" key="16">
    <source>
        <dbReference type="Pfam" id="PF01217"/>
    </source>
</evidence>
<keyword evidence="12" id="KW-0968">Cytoplasmic vesicle</keyword>
<evidence type="ECO:0000256" key="14">
    <source>
        <dbReference type="PIRSR" id="PIRSR606689-1"/>
    </source>
</evidence>
<keyword evidence="15" id="KW-0479">Metal-binding</keyword>
<evidence type="ECO:0000256" key="4">
    <source>
        <dbReference type="ARBA" id="ARBA00006972"/>
    </source>
</evidence>
<dbReference type="PROSITE" id="PS00989">
    <property type="entry name" value="CLAT_ADAPTOR_S"/>
    <property type="match status" value="1"/>
</dbReference>
<dbReference type="Pfam" id="PF01217">
    <property type="entry name" value="Clat_adaptor_s"/>
    <property type="match status" value="1"/>
</dbReference>
<keyword evidence="7" id="KW-0653">Protein transport</keyword>
<dbReference type="Gene3D" id="3.30.450.60">
    <property type="match status" value="1"/>
</dbReference>
<evidence type="ECO:0000256" key="2">
    <source>
        <dbReference type="ARBA" id="ARBA00004555"/>
    </source>
</evidence>